<keyword evidence="9" id="KW-0645">Protease</keyword>
<dbReference type="GO" id="GO:0006465">
    <property type="term" value="P:signal peptide processing"/>
    <property type="evidence" value="ECO:0007669"/>
    <property type="project" value="TreeGrafter"/>
</dbReference>
<keyword evidence="5 9" id="KW-0812">Transmembrane</keyword>
<feature type="transmembrane region" description="Helical" evidence="10">
    <location>
        <begin position="183"/>
        <end position="214"/>
    </location>
</feature>
<comment type="caution">
    <text evidence="13">The sequence shown here is derived from an EMBL/GenBank/DDBJ whole genome shotgun (WGS) entry which is preliminary data.</text>
</comment>
<dbReference type="Pfam" id="PF06750">
    <property type="entry name" value="A24_N_bact"/>
    <property type="match status" value="1"/>
</dbReference>
<feature type="transmembrane region" description="Helical" evidence="10">
    <location>
        <begin position="6"/>
        <end position="24"/>
    </location>
</feature>
<keyword evidence="9 13" id="KW-0378">Hydrolase</keyword>
<evidence type="ECO:0000259" key="12">
    <source>
        <dbReference type="Pfam" id="PF06750"/>
    </source>
</evidence>
<keyword evidence="9 13" id="KW-0489">Methyltransferase</keyword>
<dbReference type="STRING" id="1618443.UV73_C0009G0041"/>
<evidence type="ECO:0000256" key="3">
    <source>
        <dbReference type="ARBA" id="ARBA00022475"/>
    </source>
</evidence>
<gene>
    <name evidence="13" type="ORF">UV73_C0009G0041</name>
</gene>
<dbReference type="Gene3D" id="1.20.120.1220">
    <property type="match status" value="1"/>
</dbReference>
<name>A0A0G1DFM9_9BACT</name>
<protein>
    <recommendedName>
        <fullName evidence="9">Prepilin leader peptidase/N-methyltransferase</fullName>
        <ecNumber evidence="9">2.1.1.-</ecNumber>
        <ecNumber evidence="9">3.4.23.43</ecNumber>
    </recommendedName>
</protein>
<keyword evidence="9 13" id="KW-0808">Transferase</keyword>
<dbReference type="InterPro" id="IPR010627">
    <property type="entry name" value="Prepilin_pept_A24_N"/>
</dbReference>
<dbReference type="InterPro" id="IPR000045">
    <property type="entry name" value="Prepilin_IV_endopep_pep"/>
</dbReference>
<evidence type="ECO:0000256" key="2">
    <source>
        <dbReference type="ARBA" id="ARBA00005801"/>
    </source>
</evidence>
<comment type="catalytic activity">
    <reaction evidence="9">
        <text>Typically cleaves a -Gly-|-Phe- bond to release an N-terminal, basic peptide of 5-8 residues from type IV prepilin, and then N-methylates the new N-terminal amino group, the methyl donor being S-adenosyl-L-methionine.</text>
        <dbReference type="EC" id="3.4.23.43"/>
    </reaction>
</comment>
<dbReference type="EC" id="2.1.1.-" evidence="9"/>
<dbReference type="Proteomes" id="UP000034894">
    <property type="component" value="Unassembled WGS sequence"/>
</dbReference>
<dbReference type="PATRIC" id="fig|1618443.3.peg.1202"/>
<evidence type="ECO:0000259" key="11">
    <source>
        <dbReference type="Pfam" id="PF01478"/>
    </source>
</evidence>
<dbReference type="EMBL" id="LCFP01000009">
    <property type="protein sequence ID" value="KKS96690.1"/>
    <property type="molecule type" value="Genomic_DNA"/>
</dbReference>
<feature type="transmembrane region" description="Helical" evidence="10">
    <location>
        <begin position="130"/>
        <end position="146"/>
    </location>
</feature>
<dbReference type="GO" id="GO:0008168">
    <property type="term" value="F:methyltransferase activity"/>
    <property type="evidence" value="ECO:0007669"/>
    <property type="project" value="UniProtKB-KW"/>
</dbReference>
<keyword evidence="6 10" id="KW-1133">Transmembrane helix</keyword>
<dbReference type="GO" id="GO:0005886">
    <property type="term" value="C:plasma membrane"/>
    <property type="evidence" value="ECO:0007669"/>
    <property type="project" value="UniProtKB-SubCell"/>
</dbReference>
<dbReference type="PRINTS" id="PR00864">
    <property type="entry name" value="PREPILNPTASE"/>
</dbReference>
<comment type="similarity">
    <text evidence="2 8">Belongs to the peptidase A24 family.</text>
</comment>
<accession>A0A0G1DFM9</accession>
<dbReference type="Pfam" id="PF01478">
    <property type="entry name" value="Peptidase_A24"/>
    <property type="match status" value="1"/>
</dbReference>
<dbReference type="PANTHER" id="PTHR30487">
    <property type="entry name" value="TYPE 4 PREPILIN-LIKE PROTEINS LEADER PEPTIDE-PROCESSING ENZYME"/>
    <property type="match status" value="1"/>
</dbReference>
<proteinExistence type="inferred from homology"/>
<evidence type="ECO:0000256" key="9">
    <source>
        <dbReference type="RuleBase" id="RU003794"/>
    </source>
</evidence>
<sequence length="254" mass="28874">MIIPAVFSIGLVCGSFFNLLIDRLPENEDVIFKRSHCDRCGRTLSVSDLIPVISFVFLKGRCRYCRQPLSWKYPLMEILTGLLFLLVYFHLYPFISVSDYLRLFYFQSVAGILLVIFFIDLKEHIIPDSLTLLLILLTLVFQWFYARPDMTLNLLTGAGFLAFFLFLFLITRGRGMGFGDVKLAFFIGLFSGFPRIMVVFYLAFLTGAGLSLILVSVGKKKLKSTIAFGPFLVFATLAAFFYGDTLLGYFSAFF</sequence>
<evidence type="ECO:0000313" key="13">
    <source>
        <dbReference type="EMBL" id="KKS96690.1"/>
    </source>
</evidence>
<dbReference type="PANTHER" id="PTHR30487:SF0">
    <property type="entry name" value="PREPILIN LEADER PEPTIDASE_N-METHYLTRANSFERASE-RELATED"/>
    <property type="match status" value="1"/>
</dbReference>
<evidence type="ECO:0000256" key="8">
    <source>
        <dbReference type="RuleBase" id="RU003793"/>
    </source>
</evidence>
<reference evidence="13 14" key="1">
    <citation type="journal article" date="2015" name="Nature">
        <title>rRNA introns, odd ribosomes, and small enigmatic genomes across a large radiation of phyla.</title>
        <authorList>
            <person name="Brown C.T."/>
            <person name="Hug L.A."/>
            <person name="Thomas B.C."/>
            <person name="Sharon I."/>
            <person name="Castelle C.J."/>
            <person name="Singh A."/>
            <person name="Wilkins M.J."/>
            <person name="Williams K.H."/>
            <person name="Banfield J.F."/>
        </authorList>
    </citation>
    <scope>NUCLEOTIDE SEQUENCE [LARGE SCALE GENOMIC DNA]</scope>
</reference>
<keyword evidence="3" id="KW-1003">Cell membrane</keyword>
<evidence type="ECO:0000256" key="10">
    <source>
        <dbReference type="SAM" id="Phobius"/>
    </source>
</evidence>
<evidence type="ECO:0000256" key="7">
    <source>
        <dbReference type="ARBA" id="ARBA00023136"/>
    </source>
</evidence>
<organism evidence="13 14">
    <name type="scientific">Candidatus Gottesmanbacteria bacterium GW2011_GWA2_43_14</name>
    <dbReference type="NCBI Taxonomy" id="1618443"/>
    <lineage>
        <taxon>Bacteria</taxon>
        <taxon>Candidatus Gottesmaniibacteriota</taxon>
    </lineage>
</organism>
<keyword evidence="9" id="KW-0511">Multifunctional enzyme</keyword>
<comment type="subcellular location">
    <subcellularLocation>
        <location evidence="1">Cell inner membrane</location>
        <topology evidence="1">Multi-pass membrane protein</topology>
    </subcellularLocation>
    <subcellularLocation>
        <location evidence="9">Cell membrane</location>
        <topology evidence="9">Multi-pass membrane protein</topology>
    </subcellularLocation>
</comment>
<evidence type="ECO:0000256" key="6">
    <source>
        <dbReference type="ARBA" id="ARBA00022989"/>
    </source>
</evidence>
<evidence type="ECO:0000256" key="4">
    <source>
        <dbReference type="ARBA" id="ARBA00022519"/>
    </source>
</evidence>
<dbReference type="GO" id="GO:0032259">
    <property type="term" value="P:methylation"/>
    <property type="evidence" value="ECO:0007669"/>
    <property type="project" value="UniProtKB-KW"/>
</dbReference>
<evidence type="ECO:0000256" key="1">
    <source>
        <dbReference type="ARBA" id="ARBA00004429"/>
    </source>
</evidence>
<keyword evidence="7 10" id="KW-0472">Membrane</keyword>
<feature type="domain" description="Prepilin peptidase A24 N-terminal" evidence="12">
    <location>
        <begin position="9"/>
        <end position="90"/>
    </location>
</feature>
<dbReference type="EC" id="3.4.23.43" evidence="9"/>
<feature type="transmembrane region" description="Helical" evidence="10">
    <location>
        <begin position="226"/>
        <end position="250"/>
    </location>
</feature>
<dbReference type="InterPro" id="IPR014032">
    <property type="entry name" value="Peptidase_A24A_bac"/>
</dbReference>
<dbReference type="AlphaFoldDB" id="A0A0G1DFM9"/>
<evidence type="ECO:0000313" key="14">
    <source>
        <dbReference type="Proteomes" id="UP000034894"/>
    </source>
</evidence>
<comment type="function">
    <text evidence="9">Plays an essential role in type IV pili and type II pseudopili formation by proteolytically removing the leader sequence from substrate proteins and subsequently monomethylating the alpha-amino group of the newly exposed N-terminal phenylalanine.</text>
</comment>
<evidence type="ECO:0000256" key="5">
    <source>
        <dbReference type="ARBA" id="ARBA00022692"/>
    </source>
</evidence>
<feature type="transmembrane region" description="Helical" evidence="10">
    <location>
        <begin position="152"/>
        <end position="171"/>
    </location>
</feature>
<feature type="transmembrane region" description="Helical" evidence="10">
    <location>
        <begin position="103"/>
        <end position="121"/>
    </location>
</feature>
<feature type="transmembrane region" description="Helical" evidence="10">
    <location>
        <begin position="73"/>
        <end position="91"/>
    </location>
</feature>
<dbReference type="GO" id="GO:0004190">
    <property type="term" value="F:aspartic-type endopeptidase activity"/>
    <property type="evidence" value="ECO:0007669"/>
    <property type="project" value="UniProtKB-EC"/>
</dbReference>
<dbReference type="InterPro" id="IPR050882">
    <property type="entry name" value="Prepilin_peptidase/N-MTase"/>
</dbReference>
<keyword evidence="4" id="KW-0997">Cell inner membrane</keyword>
<feature type="domain" description="Prepilin type IV endopeptidase peptidase" evidence="11">
    <location>
        <begin position="110"/>
        <end position="211"/>
    </location>
</feature>